<keyword evidence="1" id="KW-0175">Coiled coil</keyword>
<sequence>MEEELEEYLEQLKNLTHALKNIDSNGLKKYIAELDRVKVELEQSMNIKDTKKIIDELNFNQFGTTNKFLKDLVEQVQHTLKIDVNHLYTEKQYPPCASFRVEYTILDDVKIIYIYDLTTCTDHTNEIETHLYVNQLTDLCIDEHEHNDECQKEFNEFRNLLKKKVKTKKKIDDTFNLVFKIKDYMMELYNDNHFNDLIKKEYE</sequence>
<evidence type="ECO:0000313" key="2">
    <source>
        <dbReference type="EMBL" id="ARF11836.1"/>
    </source>
</evidence>
<gene>
    <name evidence="2" type="ORF">Klosneuvirus_2_272</name>
</gene>
<organism evidence="2">
    <name type="scientific">Klosneuvirus KNV1</name>
    <dbReference type="NCBI Taxonomy" id="1977640"/>
    <lineage>
        <taxon>Viruses</taxon>
        <taxon>Varidnaviria</taxon>
        <taxon>Bamfordvirae</taxon>
        <taxon>Nucleocytoviricota</taxon>
        <taxon>Megaviricetes</taxon>
        <taxon>Imitervirales</taxon>
        <taxon>Mimiviridae</taxon>
        <taxon>Klosneuvirinae</taxon>
        <taxon>Klosneuvirus</taxon>
    </lineage>
</organism>
<proteinExistence type="predicted"/>
<evidence type="ECO:0000256" key="1">
    <source>
        <dbReference type="SAM" id="Coils"/>
    </source>
</evidence>
<protein>
    <submittedName>
        <fullName evidence="2">Uncharacterized protein</fullName>
    </submittedName>
</protein>
<accession>A0A1V0SJD5</accession>
<dbReference type="EMBL" id="KY684109">
    <property type="protein sequence ID" value="ARF11836.1"/>
    <property type="molecule type" value="Genomic_DNA"/>
</dbReference>
<reference evidence="2" key="1">
    <citation type="journal article" date="2017" name="Science">
        <title>Giant viruses with an expanded complement of translation system components.</title>
        <authorList>
            <person name="Schulz F."/>
            <person name="Yutin N."/>
            <person name="Ivanova N.N."/>
            <person name="Ortega D.R."/>
            <person name="Lee T.K."/>
            <person name="Vierheilig J."/>
            <person name="Daims H."/>
            <person name="Horn M."/>
            <person name="Wagner M."/>
            <person name="Jensen G.J."/>
            <person name="Kyrpides N.C."/>
            <person name="Koonin E.V."/>
            <person name="Woyke T."/>
        </authorList>
    </citation>
    <scope>NUCLEOTIDE SEQUENCE</scope>
    <source>
        <strain evidence="2">KNV1</strain>
    </source>
</reference>
<feature type="coiled-coil region" evidence="1">
    <location>
        <begin position="2"/>
        <end position="47"/>
    </location>
</feature>
<name>A0A1V0SJD5_9VIRU</name>